<keyword evidence="1" id="KW-0479">Metal-binding</keyword>
<dbReference type="RefSeq" id="WP_194453966.1">
    <property type="nucleotide sequence ID" value="NZ_CP063850.1"/>
</dbReference>
<feature type="domain" description="VOC" evidence="2">
    <location>
        <begin position="5"/>
        <end position="134"/>
    </location>
</feature>
<keyword evidence="4" id="KW-1185">Reference proteome</keyword>
<dbReference type="GO" id="GO:0046872">
    <property type="term" value="F:metal ion binding"/>
    <property type="evidence" value="ECO:0007669"/>
    <property type="project" value="UniProtKB-KW"/>
</dbReference>
<dbReference type="InterPro" id="IPR051785">
    <property type="entry name" value="MMCE/EMCE_epimerase"/>
</dbReference>
<keyword evidence="3" id="KW-0614">Plasmid</keyword>
<dbReference type="PANTHER" id="PTHR43048:SF3">
    <property type="entry name" value="METHYLMALONYL-COA EPIMERASE, MITOCHONDRIAL"/>
    <property type="match status" value="1"/>
</dbReference>
<dbReference type="EMBL" id="CP063850">
    <property type="protein sequence ID" value="QOY92312.1"/>
    <property type="molecule type" value="Genomic_DNA"/>
</dbReference>
<protein>
    <submittedName>
        <fullName evidence="3">VOC family protein</fullName>
    </submittedName>
</protein>
<geneLocation type="plasmid" evidence="3 4">
    <name>pPfer1</name>
</geneLocation>
<dbReference type="SUPFAM" id="SSF54593">
    <property type="entry name" value="Glyoxalase/Bleomycin resistance protein/Dihydroxybiphenyl dioxygenase"/>
    <property type="match status" value="1"/>
</dbReference>
<dbReference type="KEGG" id="pfer:IRI77_37840"/>
<evidence type="ECO:0000313" key="3">
    <source>
        <dbReference type="EMBL" id="QOY92312.1"/>
    </source>
</evidence>
<sequence length="141" mass="15711">MAEPRLHHVGYIVDDVAQALPHWVASLEARWVSEIFHDPLQKVSVVFLQPAEDGVQVELVAPAGPDSPVAPFLAKGGGLHHLCYEVDLLEPQIEAMKRRKAVVIRPPKPAVAFGGRRIAWMVTRERLVLEYVERRLPESAA</sequence>
<dbReference type="InterPro" id="IPR029068">
    <property type="entry name" value="Glyas_Bleomycin-R_OHBP_Dase"/>
</dbReference>
<dbReference type="PANTHER" id="PTHR43048">
    <property type="entry name" value="METHYLMALONYL-COA EPIMERASE"/>
    <property type="match status" value="1"/>
</dbReference>
<dbReference type="Proteomes" id="UP000593892">
    <property type="component" value="Plasmid pPfer1"/>
</dbReference>
<evidence type="ECO:0000313" key="4">
    <source>
        <dbReference type="Proteomes" id="UP000593892"/>
    </source>
</evidence>
<dbReference type="GO" id="GO:0004493">
    <property type="term" value="F:methylmalonyl-CoA epimerase activity"/>
    <property type="evidence" value="ECO:0007669"/>
    <property type="project" value="TreeGrafter"/>
</dbReference>
<accession>A0A7S7NYZ2</accession>
<dbReference type="GO" id="GO:0046491">
    <property type="term" value="P:L-methylmalonyl-CoA metabolic process"/>
    <property type="evidence" value="ECO:0007669"/>
    <property type="project" value="TreeGrafter"/>
</dbReference>
<reference evidence="3 4" key="1">
    <citation type="submission" date="2020-10" db="EMBL/GenBank/DDBJ databases">
        <title>Complete genome sequence of Paludibaculum fermentans P105T, a facultatively anaerobic acidobacterium capable of dissimilatory Fe(III) reduction.</title>
        <authorList>
            <person name="Dedysh S.N."/>
            <person name="Beletsky A.V."/>
            <person name="Kulichevskaya I.S."/>
            <person name="Mardanov A.V."/>
            <person name="Ravin N.V."/>
        </authorList>
    </citation>
    <scope>NUCLEOTIDE SEQUENCE [LARGE SCALE GENOMIC DNA]</scope>
    <source>
        <strain evidence="3 4">P105</strain>
        <plasmid evidence="3 4">pPfer1</plasmid>
    </source>
</reference>
<evidence type="ECO:0000256" key="1">
    <source>
        <dbReference type="ARBA" id="ARBA00022723"/>
    </source>
</evidence>
<organism evidence="3 4">
    <name type="scientific">Paludibaculum fermentans</name>
    <dbReference type="NCBI Taxonomy" id="1473598"/>
    <lineage>
        <taxon>Bacteria</taxon>
        <taxon>Pseudomonadati</taxon>
        <taxon>Acidobacteriota</taxon>
        <taxon>Terriglobia</taxon>
        <taxon>Bryobacterales</taxon>
        <taxon>Bryobacteraceae</taxon>
        <taxon>Paludibaculum</taxon>
    </lineage>
</organism>
<dbReference type="InterPro" id="IPR037523">
    <property type="entry name" value="VOC_core"/>
</dbReference>
<dbReference type="Gene3D" id="3.10.180.10">
    <property type="entry name" value="2,3-Dihydroxybiphenyl 1,2-Dioxygenase, domain 1"/>
    <property type="match status" value="1"/>
</dbReference>
<dbReference type="PROSITE" id="PS51819">
    <property type="entry name" value="VOC"/>
    <property type="match status" value="1"/>
</dbReference>
<evidence type="ECO:0000259" key="2">
    <source>
        <dbReference type="PROSITE" id="PS51819"/>
    </source>
</evidence>
<gene>
    <name evidence="3" type="ORF">IRI77_37840</name>
</gene>
<proteinExistence type="predicted"/>
<name>A0A7S7NYZ2_PALFE</name>
<dbReference type="AlphaFoldDB" id="A0A7S7NYZ2"/>
<dbReference type="Pfam" id="PF13669">
    <property type="entry name" value="Glyoxalase_4"/>
    <property type="match status" value="1"/>
</dbReference>